<reference evidence="1" key="1">
    <citation type="submission" date="2016-10" db="EMBL/GenBank/DDBJ databases">
        <authorList>
            <person name="de Groot N.N."/>
        </authorList>
    </citation>
    <scope>NUCLEOTIDE SEQUENCE</scope>
</reference>
<dbReference type="EC" id="3.2.1.14" evidence="1"/>
<dbReference type="AlphaFoldDB" id="A0A1W1CWL7"/>
<dbReference type="EMBL" id="FPHM01000144">
    <property type="protein sequence ID" value="SFV70107.1"/>
    <property type="molecule type" value="Genomic_DNA"/>
</dbReference>
<name>A0A1W1CWL7_9ZZZZ</name>
<sequence length="972" mass="108183">MKTKLILLIAILTNWLWATTIYENGDDASDWRISDNRPSGATISSVSDNGGSVIEFDGSRKRNAYLLGDKRASSSAWNNSEDRNISWSMKFNESFEISIFVKSKNGDRVISYGDKKSRKRRGRRGKSKIYFDISSEFQMNQWQTFARDLEADLKSSESDNELEMVYGFMVRGSGRVDDIKMGKESTPQSPTNISLSFINEASSSFTTKQNNLLLKGYASSNIGVKSISCINKTTNQTLSVTGTAQWSVNALFVQGDNNIECEALANDNQTTSKTNVIVVYYPNSSFTALLDFSENTFFTDETKSITAHIGIDYNPTSNIVVKLYEVDANGNIKPNINYPMYDNGTLPDEIDKDEIFTVNFNLNKQSVSTVCYRVGVIENGANEYLSEQQCINIVEHITQQQMQEFMSIGDDVEQIYDNNNDAKVAAQIVYDTLLNDPRVGAVGINEDGEGVWYVSVDGIAGGYSPFKNNYLGAMRESTQDNKIYPRVDEPNFIKKSTTKPKNNNFKTKSLMQKNKYFKTKSLMQKNKYFKAKSLMQKSSLNQNEVSSKKAFGIFPFTNNPNGNSVGGLYAAWNIITNKNSCQLYATTRKANNGSVSITIDDFKDLSDYGYIQIGTHGDNYYKGLFSNWQPQWGPNGWLTGYLSQVVLFTGIKLNKDSSGNYIYGVYEKDIKSHNIIIGGGGLLAITPAFIKKYVKKLPNSIVVLEACRSGYNSSMADAFLSKNAKTVVGYTNYVYVTYAENTTKEFIKTLYTGKNTLEAFNSATSKYGTQDTAPYYSKFRLFGSQTLKLASSGLKNGNFEDATLTPWKKIGDGRIITGLGAATPTDGTYMGIISTGLGYTTDSGSIEQTLCLTNLDTTLSFDWNFFSEEFLEYCGSIYQDKLMVNMCEFNSTTNTTSNCTVLFKRKVDDLCGSVSAVSNNFDQGDVYATGWNTEELDISAYAGKSVSLKFYSTDVGDSIYDSAILLDKIEIK</sequence>
<keyword evidence="1" id="KW-0326">Glycosidase</keyword>
<organism evidence="1">
    <name type="scientific">hydrothermal vent metagenome</name>
    <dbReference type="NCBI Taxonomy" id="652676"/>
    <lineage>
        <taxon>unclassified sequences</taxon>
        <taxon>metagenomes</taxon>
        <taxon>ecological metagenomes</taxon>
    </lineage>
</organism>
<dbReference type="GO" id="GO:0008843">
    <property type="term" value="F:endochitinase activity"/>
    <property type="evidence" value="ECO:0007669"/>
    <property type="project" value="UniProtKB-EC"/>
</dbReference>
<accession>A0A1W1CWL7</accession>
<keyword evidence="1" id="KW-0378">Hydrolase</keyword>
<proteinExistence type="predicted"/>
<gene>
    <name evidence="1" type="ORF">MNB_SV-13-530</name>
</gene>
<protein>
    <submittedName>
        <fullName evidence="1">Chitinase</fullName>
        <ecNumber evidence="1">3.2.1.14</ecNumber>
    </submittedName>
</protein>
<evidence type="ECO:0000313" key="1">
    <source>
        <dbReference type="EMBL" id="SFV70107.1"/>
    </source>
</evidence>